<gene>
    <name evidence="3" type="ORF">ACI43T_10305</name>
</gene>
<evidence type="ECO:0000259" key="2">
    <source>
        <dbReference type="Pfam" id="PF19263"/>
    </source>
</evidence>
<dbReference type="EMBL" id="JBJGEB010000012">
    <property type="protein sequence ID" value="MFK7642873.1"/>
    <property type="molecule type" value="Genomic_DNA"/>
</dbReference>
<dbReference type="RefSeq" id="WP_405386909.1">
    <property type="nucleotide sequence ID" value="NZ_JBJGEB010000012.1"/>
</dbReference>
<dbReference type="InterPro" id="IPR027417">
    <property type="entry name" value="P-loop_NTPase"/>
</dbReference>
<evidence type="ECO:0000256" key="1">
    <source>
        <dbReference type="SAM" id="MobiDB-lite"/>
    </source>
</evidence>
<dbReference type="InterPro" id="IPR036977">
    <property type="entry name" value="DNA_primase_Znf_CHC2"/>
</dbReference>
<dbReference type="SUPFAM" id="SSF57783">
    <property type="entry name" value="Zinc beta-ribbon"/>
    <property type="match status" value="1"/>
</dbReference>
<dbReference type="Gene3D" id="3.90.580.10">
    <property type="entry name" value="Zinc finger, CHC2-type domain"/>
    <property type="match status" value="1"/>
</dbReference>
<feature type="compositionally biased region" description="Basic and acidic residues" evidence="1">
    <location>
        <begin position="282"/>
        <end position="296"/>
    </location>
</feature>
<sequence length="945" mass="105718">MNKLDFKGVADAALNSVDNLLSEWLPGGKYKGHEFFALNPTRADKSLGSFAVNTHSGAWADYATGDAGGDLVSLYAYLFCGGKQGDALRQVAERLRIGGFEPVARTEWDGSPKTGGKSKRNSWTPIAPFAEHLLQNLNGAKVYRYCKKDSVDSLRAVYRDAAGRPLCVVQRFTDDTGRKSDLPFVWAKNSEGVEQWCNRRLQDPQPLFGLDALAAKPSARVLIVEGEKCKMAAESYFDLKDWAVISWLGGCNGWGKADWSAVSGRDVLLWPDCDSQREKLSKAEEAAGVKPEDKPYLPRSEQPGMKAMLGIAEKLLKQDCTVRIANIPDAGYWPSGYDIADVIQDTEPLVSVREMLDTAVPYPFTESSLESSVPMACDFSHAAESGDSGVEMPSEDDDGNPTKRLAALLEGYAQIGLKQKVLNLDTCETFTVKQLEKLFGKTAVATWFKLDARKQLGDVEADIYLKRKKLEISATVDDEFKDALNRYIYLDGTTDAFDRNLKRIVSLAAVNAAIPDRYQDWGKSPLRLVCPMSNYHFDPAIEQGVVMMDDGSGVKHINMFNGLPVKVGEVDKSLKGKSIGYLIEAFPECRNIIGLIYHLCSGNGDDGTNARAAEWVLNWLACRVRQPAEKPATALVFISETQGVGKSTFGEKIVKALFGEYTRQLDQNALESRFNSALLFALVTIFEEISPSDERLNVIGKLKNMITSDVIMVERKGRDAEKHGDFNSFIIFSNDERSIPIESNDRRFMVVNCNKKFSDAQYEALQEELDNGGIRHFAEFLHALPLTYQEDGEERKFSPHTKPLMTPIKKRMISLNKPSWEAFLDDWREGDLDVPYVTCAATDLWAVYKRWAHNTKTFHLQQKNFYANIGKRLEEKRSDVALRDGWKKVRFFIVPHEQLSEAARKKYPPPTTDRAERGSQGSVNKADYYGRQISDFRIAAESAEF</sequence>
<dbReference type="Gene3D" id="3.40.50.300">
    <property type="entry name" value="P-loop containing nucleotide triphosphate hydrolases"/>
    <property type="match status" value="1"/>
</dbReference>
<protein>
    <submittedName>
        <fullName evidence="3">DUF5906 domain-containing protein</fullName>
    </submittedName>
</protein>
<dbReference type="InterPro" id="IPR045455">
    <property type="entry name" value="NrS-1_pol-like_helicase"/>
</dbReference>
<name>A0ABW8Q789_9NEIS</name>
<comment type="caution">
    <text evidence="3">The sequence shown here is derived from an EMBL/GenBank/DDBJ whole genome shotgun (WGS) entry which is preliminary data.</text>
</comment>
<feature type="domain" description="NrS-1 polymerase-like helicase" evidence="2">
    <location>
        <begin position="638"/>
        <end position="747"/>
    </location>
</feature>
<proteinExistence type="predicted"/>
<dbReference type="Proteomes" id="UP001621964">
    <property type="component" value="Unassembled WGS sequence"/>
</dbReference>
<reference evidence="3 4" key="1">
    <citation type="submission" date="2024-11" db="EMBL/GenBank/DDBJ databases">
        <authorList>
            <person name="Mikucki A.G."/>
            <person name="Kahler C.M."/>
        </authorList>
    </citation>
    <scope>NUCLEOTIDE SEQUENCE [LARGE SCALE GENOMIC DNA]</scope>
    <source>
        <strain evidence="3 4">EXNM717</strain>
    </source>
</reference>
<keyword evidence="4" id="KW-1185">Reference proteome</keyword>
<organism evidence="3 4">
    <name type="scientific">Neisseria oralis</name>
    <dbReference type="NCBI Taxonomy" id="1107316"/>
    <lineage>
        <taxon>Bacteria</taxon>
        <taxon>Pseudomonadati</taxon>
        <taxon>Pseudomonadota</taxon>
        <taxon>Betaproteobacteria</taxon>
        <taxon>Neisseriales</taxon>
        <taxon>Neisseriaceae</taxon>
        <taxon>Neisseria</taxon>
    </lineage>
</organism>
<accession>A0ABW8Q789</accession>
<feature type="region of interest" description="Disordered" evidence="1">
    <location>
        <begin position="902"/>
        <end position="923"/>
    </location>
</feature>
<feature type="region of interest" description="Disordered" evidence="1">
    <location>
        <begin position="282"/>
        <end position="302"/>
    </location>
</feature>
<evidence type="ECO:0000313" key="4">
    <source>
        <dbReference type="Proteomes" id="UP001621964"/>
    </source>
</evidence>
<dbReference type="Pfam" id="PF19263">
    <property type="entry name" value="DUF5906"/>
    <property type="match status" value="1"/>
</dbReference>
<evidence type="ECO:0000313" key="3">
    <source>
        <dbReference type="EMBL" id="MFK7642873.1"/>
    </source>
</evidence>